<dbReference type="InterPro" id="IPR024028">
    <property type="entry name" value="PNKP_bac"/>
</dbReference>
<dbReference type="Proteomes" id="UP000034883">
    <property type="component" value="Chromosome"/>
</dbReference>
<dbReference type="RefSeq" id="WP_053231976.1">
    <property type="nucleotide sequence ID" value="NZ_CP011125.1"/>
</dbReference>
<dbReference type="PANTHER" id="PTHR42850:SF7">
    <property type="entry name" value="BIS(5'-NUCLEOSYL)-TETRAPHOSPHATASE PRPE [ASYMMETRICAL]"/>
    <property type="match status" value="1"/>
</dbReference>
<gene>
    <name evidence="3" type="ORF">DB32_001807</name>
</gene>
<keyword evidence="4" id="KW-1185">Reference proteome</keyword>
<protein>
    <submittedName>
        <fullName evidence="3">Serine-threonine phosphatase</fullName>
    </submittedName>
</protein>
<accession>A0A0F6W164</accession>
<dbReference type="Gene3D" id="3.40.50.300">
    <property type="entry name" value="P-loop containing nucleotide triphosphate hydrolases"/>
    <property type="match status" value="1"/>
</dbReference>
<organism evidence="3 4">
    <name type="scientific">Sandaracinus amylolyticus</name>
    <dbReference type="NCBI Taxonomy" id="927083"/>
    <lineage>
        <taxon>Bacteria</taxon>
        <taxon>Pseudomonadati</taxon>
        <taxon>Myxococcota</taxon>
        <taxon>Polyangia</taxon>
        <taxon>Polyangiales</taxon>
        <taxon>Sandaracinaceae</taxon>
        <taxon>Sandaracinus</taxon>
    </lineage>
</organism>
<name>A0A0F6W164_9BACT</name>
<dbReference type="InterPro" id="IPR027417">
    <property type="entry name" value="P-loop_NTPase"/>
</dbReference>
<dbReference type="Pfam" id="PF13671">
    <property type="entry name" value="AAA_33"/>
    <property type="match status" value="1"/>
</dbReference>
<proteinExistence type="predicted"/>
<evidence type="ECO:0000313" key="3">
    <source>
        <dbReference type="EMBL" id="AKF04658.1"/>
    </source>
</evidence>
<dbReference type="InterPro" id="IPR032380">
    <property type="entry name" value="PNKP_ligase_dom"/>
</dbReference>
<dbReference type="CDD" id="cd07423">
    <property type="entry name" value="MPP_Prp_like"/>
    <property type="match status" value="1"/>
</dbReference>
<dbReference type="InterPro" id="IPR029052">
    <property type="entry name" value="Metallo-depent_PP-like"/>
</dbReference>
<evidence type="ECO:0000259" key="1">
    <source>
        <dbReference type="Pfam" id="PF00149"/>
    </source>
</evidence>
<dbReference type="NCBIfam" id="TIGR04075">
    <property type="entry name" value="bacter_Pnkp"/>
    <property type="match status" value="1"/>
</dbReference>
<evidence type="ECO:0000313" key="4">
    <source>
        <dbReference type="Proteomes" id="UP000034883"/>
    </source>
</evidence>
<sequence>MTRRIEIPELSLVLLVGASSSGKSTFARRHFLESEVLSSDRFRAWIADDENDQSATPDAFDALRYVADKRLARGRIVVIDATNVQPEARRDLIALARSRDVLPVAIVLDVPQEVCLERNMVRADRRLPEGAIRRQVRDLRSSLRSMQREGVRQVHVLEGAAIDDAIVVRQPLWSDRRDERGPFDVIGDVHGCREELEALLATLGWQRDERAGFVHPQGRKAVFLGDLVDRGPDSPGCIEIAMRMVEGGVALCVPGNHEARLLRKLRGKDVKLTHGLAETMQQLEVREPGLRDRIATFVDDLVSHLVLDGGKLVVAHAGMKEAYQGRASGRVREFALYGETTGEIDAYGLPVRADWAAEYRGRATVVYGHTPVPSAEWVNQTICIDTGCVFGGALTALRWPERELVSVPAQRAYAESIKPLVKPSESRSAQHEADDLLDVSDFLSRLRVDTKLAATVIVPEAHARAALEVVSRFAADPRWLVHLPPTMSPSATSSREGLLEHPEEALAYYRENGVARAICEEKHMGSRIVLVLARDARAARARFGVSGDERGVCLTRTGRRFFGSDRALEAALIDRVDAALAKSGVWDELASDWIVLDAELMPWSAKAQQLLREQYALVGSVGRASLADADAMLDRAMARGLDAAAQGQLGALAERTKSRRAHLEKYVDSYRRYCWPVASIDDLRLAPFHLLASEGRVHVDRDHLWHMGTLAKLAETGDPLFVATRHRVVELGDAQSCADATQWWHALTDAGGEGMVVKPLDYLVRGPKGWLQPAIKCRGPEYLRIIYGPEYPLQIDRLRQRGLGRKRGLAHKELALGIEALERFVRREPLRRVHECVLALLALESEPVDPRL</sequence>
<dbReference type="PANTHER" id="PTHR42850">
    <property type="entry name" value="METALLOPHOSPHOESTERASE"/>
    <property type="match status" value="1"/>
</dbReference>
<feature type="domain" description="Calcineurin-like phosphoesterase" evidence="1">
    <location>
        <begin position="182"/>
        <end position="373"/>
    </location>
</feature>
<dbReference type="EMBL" id="CP011125">
    <property type="protein sequence ID" value="AKF04658.1"/>
    <property type="molecule type" value="Genomic_DNA"/>
</dbReference>
<dbReference type="SUPFAM" id="SSF52540">
    <property type="entry name" value="P-loop containing nucleoside triphosphate hydrolases"/>
    <property type="match status" value="1"/>
</dbReference>
<dbReference type="Pfam" id="PF00149">
    <property type="entry name" value="Metallophos"/>
    <property type="match status" value="1"/>
</dbReference>
<dbReference type="Gene3D" id="3.30.470.30">
    <property type="entry name" value="DNA ligase/mRNA capping enzyme"/>
    <property type="match status" value="2"/>
</dbReference>
<feature type="domain" description="Polynucleotide kinase-phosphatase ligase" evidence="2">
    <location>
        <begin position="465"/>
        <end position="847"/>
    </location>
</feature>
<evidence type="ECO:0000259" key="2">
    <source>
        <dbReference type="Pfam" id="PF16542"/>
    </source>
</evidence>
<dbReference type="InterPro" id="IPR050126">
    <property type="entry name" value="Ap4A_hydrolase"/>
</dbReference>
<dbReference type="Gene3D" id="3.60.21.10">
    <property type="match status" value="1"/>
</dbReference>
<dbReference type="STRING" id="927083.DB32_001807"/>
<dbReference type="SUPFAM" id="SSF56300">
    <property type="entry name" value="Metallo-dependent phosphatases"/>
    <property type="match status" value="1"/>
</dbReference>
<dbReference type="KEGG" id="samy:DB32_001807"/>
<dbReference type="InterPro" id="IPR041780">
    <property type="entry name" value="MPP_PrpE-like"/>
</dbReference>
<dbReference type="SUPFAM" id="SSF56091">
    <property type="entry name" value="DNA ligase/mRNA capping enzyme, catalytic domain"/>
    <property type="match status" value="1"/>
</dbReference>
<dbReference type="AlphaFoldDB" id="A0A0F6W164"/>
<dbReference type="GO" id="GO:0005737">
    <property type="term" value="C:cytoplasm"/>
    <property type="evidence" value="ECO:0007669"/>
    <property type="project" value="TreeGrafter"/>
</dbReference>
<dbReference type="InterPro" id="IPR004843">
    <property type="entry name" value="Calcineurin-like_PHP"/>
</dbReference>
<dbReference type="GO" id="GO:0016791">
    <property type="term" value="F:phosphatase activity"/>
    <property type="evidence" value="ECO:0007669"/>
    <property type="project" value="TreeGrafter"/>
</dbReference>
<dbReference type="Pfam" id="PF16542">
    <property type="entry name" value="PNKP_ligase"/>
    <property type="match status" value="1"/>
</dbReference>
<dbReference type="OrthoDB" id="9807890at2"/>
<reference evidence="3 4" key="1">
    <citation type="submission" date="2015-03" db="EMBL/GenBank/DDBJ databases">
        <title>Genome assembly of Sandaracinus amylolyticus DSM 53668.</title>
        <authorList>
            <person name="Sharma G."/>
            <person name="Subramanian S."/>
        </authorList>
    </citation>
    <scope>NUCLEOTIDE SEQUENCE [LARGE SCALE GENOMIC DNA]</scope>
    <source>
        <strain evidence="3 4">DSM 53668</strain>
    </source>
</reference>